<dbReference type="EMBL" id="CP034562">
    <property type="protein sequence ID" value="AZQ61163.1"/>
    <property type="molecule type" value="Genomic_DNA"/>
</dbReference>
<dbReference type="Pfam" id="PF00196">
    <property type="entry name" value="GerE"/>
    <property type="match status" value="1"/>
</dbReference>
<dbReference type="Gene3D" id="2.60.40.10">
    <property type="entry name" value="Immunoglobulins"/>
    <property type="match status" value="1"/>
</dbReference>
<dbReference type="SUPFAM" id="SSF46894">
    <property type="entry name" value="C-terminal effector domain of the bipartite response regulators"/>
    <property type="match status" value="1"/>
</dbReference>
<keyword evidence="2" id="KW-1133">Transmembrane helix</keyword>
<evidence type="ECO:0000313" key="4">
    <source>
        <dbReference type="EMBL" id="AZQ61163.1"/>
    </source>
</evidence>
<dbReference type="Pfam" id="PF07494">
    <property type="entry name" value="Reg_prop"/>
    <property type="match status" value="1"/>
</dbReference>
<dbReference type="InterPro" id="IPR011110">
    <property type="entry name" value="Reg_prop"/>
</dbReference>
<feature type="domain" description="HTH luxR-type" evidence="3">
    <location>
        <begin position="892"/>
        <end position="949"/>
    </location>
</feature>
<evidence type="ECO:0000259" key="3">
    <source>
        <dbReference type="SMART" id="SM00421"/>
    </source>
</evidence>
<dbReference type="Gene3D" id="2.130.10.10">
    <property type="entry name" value="YVTN repeat-like/Quinoprotein amine dehydrogenase"/>
    <property type="match status" value="3"/>
</dbReference>
<accession>A0A3Q9FJN9</accession>
<dbReference type="InterPro" id="IPR013783">
    <property type="entry name" value="Ig-like_fold"/>
</dbReference>
<feature type="transmembrane region" description="Helical" evidence="2">
    <location>
        <begin position="744"/>
        <end position="764"/>
    </location>
</feature>
<dbReference type="Gene3D" id="1.10.10.10">
    <property type="entry name" value="Winged helix-like DNA-binding domain superfamily/Winged helix DNA-binding domain"/>
    <property type="match status" value="1"/>
</dbReference>
<dbReference type="Proteomes" id="UP000267268">
    <property type="component" value="Chromosome 1"/>
</dbReference>
<dbReference type="SUPFAM" id="SSF63829">
    <property type="entry name" value="Calcium-dependent phosphotriesterase"/>
    <property type="match status" value="1"/>
</dbReference>
<feature type="coiled-coil region" evidence="1">
    <location>
        <begin position="799"/>
        <end position="851"/>
    </location>
</feature>
<dbReference type="Pfam" id="PF07495">
    <property type="entry name" value="Y_Y_Y"/>
    <property type="match status" value="1"/>
</dbReference>
<dbReference type="OrthoDB" id="9806995at2"/>
<evidence type="ECO:0000256" key="1">
    <source>
        <dbReference type="SAM" id="Coils"/>
    </source>
</evidence>
<dbReference type="SMART" id="SM00421">
    <property type="entry name" value="HTH_LUXR"/>
    <property type="match status" value="1"/>
</dbReference>
<dbReference type="AlphaFoldDB" id="A0A3Q9FJN9"/>
<evidence type="ECO:0000256" key="2">
    <source>
        <dbReference type="SAM" id="Phobius"/>
    </source>
</evidence>
<dbReference type="InterPro" id="IPR016032">
    <property type="entry name" value="Sig_transdc_resp-reg_C-effctor"/>
</dbReference>
<protein>
    <recommendedName>
        <fullName evidence="3">HTH luxR-type domain-containing protein</fullName>
    </recommendedName>
</protein>
<keyword evidence="1" id="KW-0175">Coiled coil</keyword>
<keyword evidence="2" id="KW-0812">Transmembrane</keyword>
<organism evidence="4 5">
    <name type="scientific">Flammeovirga pectinis</name>
    <dbReference type="NCBI Taxonomy" id="2494373"/>
    <lineage>
        <taxon>Bacteria</taxon>
        <taxon>Pseudomonadati</taxon>
        <taxon>Bacteroidota</taxon>
        <taxon>Cytophagia</taxon>
        <taxon>Cytophagales</taxon>
        <taxon>Flammeovirgaceae</taxon>
        <taxon>Flammeovirga</taxon>
    </lineage>
</organism>
<proteinExistence type="predicted"/>
<name>A0A3Q9FJN9_9BACT</name>
<sequence>MNINCNSRLHTIYYTFNTFPLRNQLSMKATLLSIFLTIYCGILFGQQLSKLPKIRNFQKNEYKALPQSWAIVQDNKGIIYFGNNDGLLQFDGENWTIYPLPNKSIVRSILFKNDTIYVGGQGEIGYFSLKGDNTLIYHSLSDQLHKIDFEDVWNIVEDKDGGVVFHSQQNDYQYKGNVLTKIPHHEGEYLFRVKHLLISSEDHLLKEFNFDVPIRSIQVNSDEHFLLFSRDKGIYLYNHKEIKEWHNKTLQVIQKAGIYSVIPLSTSGNVKHYAIGSVKNGVFIINENGKIVSHYNKENGLANNTVLAMYQDRDNELWCGLDNGISKIDLFSPVSYYSDNINFNPSVYSAQFYKSNYYIGTNQGVFKRSKKGVKHNKVKGIEDQVWKIFIWNDQLYVAHNHGLSVLKNDIFQPIFTLEGVWDGQVLLSDKNSLLIGTYKGFRLVDNKNNVSDIIEGLDVTARIFIQLKNNEIWMSHGYKGVYKCILSQDQKSFSTVEFYNKSNGLPSSIFNNVFKVQDELYVGALHGICKYNNQKNQFEITNNIKGYNSTDTTHIKYLKMDNSERLWMLSNLNFTISNKDNNLVLNNFIGNFVAGFEFVKEQNKNEFIIGLEEGYAVLSIDSYDKTALPLETLISTIQVGNKIEHLRTSSKEKRTTEIPFNKNQITFNFTNPYYKNLDYNQYRYYLKGFEKDWSEWSTKNAKTYSFLNEGKYSFLVQSRNVNNALSNVTTYSFEIAPPWYRSTFAYVLYLILFISFFLFTILFLRHRAKREKRYLMLKQTNDMHELEYKLMKEVTSSQEEIVKLKNEKLKTEINSKNEELAAVTMAIMQKNQGLQSIKDKLQEKYNASKDREIRQIIKKIDEATDVENDWDEFSIRFDQVYDNFFEKLKAKYAELTHRDVQICAYLKMKLTSKEIANTLNITVRSVEQSRYRLRKKMNLSHEENLLDKILSI</sequence>
<dbReference type="InterPro" id="IPR000792">
    <property type="entry name" value="Tscrpt_reg_LuxR_C"/>
</dbReference>
<dbReference type="GO" id="GO:0006355">
    <property type="term" value="P:regulation of DNA-templated transcription"/>
    <property type="evidence" value="ECO:0007669"/>
    <property type="project" value="InterPro"/>
</dbReference>
<dbReference type="InterPro" id="IPR036388">
    <property type="entry name" value="WH-like_DNA-bd_sf"/>
</dbReference>
<keyword evidence="5" id="KW-1185">Reference proteome</keyword>
<gene>
    <name evidence="4" type="ORF">EI427_02690</name>
</gene>
<reference evidence="4 5" key="1">
    <citation type="submission" date="2018-12" db="EMBL/GenBank/DDBJ databases">
        <title>Flammeovirga pectinis sp. nov., isolated from the gut of the Korean scallop, Patinopecten yessoensis.</title>
        <authorList>
            <person name="Bae J.-W."/>
            <person name="Jeong Y.-S."/>
            <person name="Kang W."/>
        </authorList>
    </citation>
    <scope>NUCLEOTIDE SEQUENCE [LARGE SCALE GENOMIC DNA]</scope>
    <source>
        <strain evidence="4 5">L12M1</strain>
    </source>
</reference>
<keyword evidence="2" id="KW-0472">Membrane</keyword>
<dbReference type="KEGG" id="fll:EI427_02690"/>
<dbReference type="InterPro" id="IPR011123">
    <property type="entry name" value="Y_Y_Y"/>
</dbReference>
<evidence type="ECO:0000313" key="5">
    <source>
        <dbReference type="Proteomes" id="UP000267268"/>
    </source>
</evidence>
<feature type="transmembrane region" description="Helical" evidence="2">
    <location>
        <begin position="29"/>
        <end position="48"/>
    </location>
</feature>
<dbReference type="GO" id="GO:0003677">
    <property type="term" value="F:DNA binding"/>
    <property type="evidence" value="ECO:0007669"/>
    <property type="project" value="InterPro"/>
</dbReference>
<dbReference type="InterPro" id="IPR015943">
    <property type="entry name" value="WD40/YVTN_repeat-like_dom_sf"/>
</dbReference>